<comment type="similarity">
    <text evidence="4">Belongs to the phospholipase A1 family.</text>
</comment>
<dbReference type="PRINTS" id="PR01486">
    <property type="entry name" value="PHPHLIPASEA1"/>
</dbReference>
<dbReference type="STRING" id="416016.SAMN05443547_1538"/>
<comment type="subcellular location">
    <subcellularLocation>
        <location evidence="3">Cell outer membrane</location>
        <topology evidence="3">Multi-pass membrane protein</topology>
    </subcellularLocation>
</comment>
<dbReference type="AlphaFoldDB" id="A0A1M7ZWB3"/>
<keyword evidence="17" id="KW-0998">Cell outer membrane</keyword>
<dbReference type="PANTHER" id="PTHR40457:SF1">
    <property type="entry name" value="PHOSPHOLIPASE A1"/>
    <property type="match status" value="1"/>
</dbReference>
<name>A0A1M7ZWB3_9FLAO</name>
<keyword evidence="12" id="KW-0378">Hydrolase</keyword>
<proteinExistence type="inferred from homology"/>
<dbReference type="PANTHER" id="PTHR40457">
    <property type="entry name" value="PHOSPHOLIPASE A1"/>
    <property type="match status" value="1"/>
</dbReference>
<evidence type="ECO:0000256" key="9">
    <source>
        <dbReference type="ARBA" id="ARBA00022692"/>
    </source>
</evidence>
<comment type="cofactor">
    <cofactor evidence="20">
        <name>Ca(2+)</name>
        <dbReference type="ChEBI" id="CHEBI:29108"/>
    </cofactor>
    <text evidence="20">Binds 1 Ca(2+) ion per monomer.</text>
</comment>
<evidence type="ECO:0000256" key="17">
    <source>
        <dbReference type="ARBA" id="ARBA00023237"/>
    </source>
</evidence>
<gene>
    <name evidence="21" type="ORF">SAMN05443547_1538</name>
</gene>
<dbReference type="Gene3D" id="2.40.230.10">
    <property type="entry name" value="Phospholipase A1"/>
    <property type="match status" value="1"/>
</dbReference>
<dbReference type="InterPro" id="IPR036541">
    <property type="entry name" value="PLipase_A1_sf"/>
</dbReference>
<dbReference type="CDD" id="cd00541">
    <property type="entry name" value="OMPLA"/>
    <property type="match status" value="1"/>
</dbReference>
<evidence type="ECO:0000256" key="18">
    <source>
        <dbReference type="ARBA" id="ARBA00032375"/>
    </source>
</evidence>
<accession>A0A1M7ZWB3</accession>
<evidence type="ECO:0000256" key="3">
    <source>
        <dbReference type="ARBA" id="ARBA00004571"/>
    </source>
</evidence>
<evidence type="ECO:0000256" key="15">
    <source>
        <dbReference type="ARBA" id="ARBA00023098"/>
    </source>
</evidence>
<evidence type="ECO:0000256" key="5">
    <source>
        <dbReference type="ARBA" id="ARBA00011702"/>
    </source>
</evidence>
<evidence type="ECO:0000313" key="22">
    <source>
        <dbReference type="Proteomes" id="UP000184611"/>
    </source>
</evidence>
<dbReference type="EMBL" id="FRYK01000002">
    <property type="protein sequence ID" value="SHO73184.1"/>
    <property type="molecule type" value="Genomic_DNA"/>
</dbReference>
<dbReference type="RefSeq" id="WP_073583064.1">
    <property type="nucleotide sequence ID" value="NZ_CBCSEA010000006.1"/>
</dbReference>
<evidence type="ECO:0000256" key="14">
    <source>
        <dbReference type="ARBA" id="ARBA00022963"/>
    </source>
</evidence>
<reference evidence="22" key="1">
    <citation type="submission" date="2016-12" db="EMBL/GenBank/DDBJ databases">
        <authorList>
            <person name="Varghese N."/>
            <person name="Submissions S."/>
        </authorList>
    </citation>
    <scope>NUCLEOTIDE SEQUENCE [LARGE SCALE GENOMIC DNA]</scope>
    <source>
        <strain evidence="22">DSM 18830</strain>
    </source>
</reference>
<keyword evidence="15" id="KW-0443">Lipid metabolism</keyword>
<dbReference type="EC" id="3.1.1.32" evidence="6"/>
<comment type="subunit">
    <text evidence="5">Homodimer; dimerization is reversible, and the dimeric form is the active one.</text>
</comment>
<keyword evidence="8" id="KW-1134">Transmembrane beta strand</keyword>
<keyword evidence="22" id="KW-1185">Reference proteome</keyword>
<keyword evidence="9" id="KW-0812">Transmembrane</keyword>
<protein>
    <recommendedName>
        <fullName evidence="18">Phosphatidylcholine 1-acylhydrolase</fullName>
        <ecNumber evidence="6">3.1.1.32</ecNumber>
        <ecNumber evidence="7">3.1.1.4</ecNumber>
    </recommendedName>
</protein>
<evidence type="ECO:0000256" key="10">
    <source>
        <dbReference type="ARBA" id="ARBA00022723"/>
    </source>
</evidence>
<dbReference type="OrthoDB" id="188433at2"/>
<dbReference type="GO" id="GO:0008970">
    <property type="term" value="F:phospholipase A1 activity"/>
    <property type="evidence" value="ECO:0007669"/>
    <property type="project" value="UniProtKB-EC"/>
</dbReference>
<evidence type="ECO:0000256" key="8">
    <source>
        <dbReference type="ARBA" id="ARBA00022452"/>
    </source>
</evidence>
<comment type="catalytic activity">
    <reaction evidence="1">
        <text>a 1,2-diacyl-sn-glycero-3-phosphocholine + H2O = a 2-acyl-sn-glycero-3-phosphocholine + a fatty acid + H(+)</text>
        <dbReference type="Rhea" id="RHEA:18689"/>
        <dbReference type="ChEBI" id="CHEBI:15377"/>
        <dbReference type="ChEBI" id="CHEBI:15378"/>
        <dbReference type="ChEBI" id="CHEBI:28868"/>
        <dbReference type="ChEBI" id="CHEBI:57643"/>
        <dbReference type="ChEBI" id="CHEBI:57875"/>
        <dbReference type="EC" id="3.1.1.32"/>
    </reaction>
</comment>
<evidence type="ECO:0000256" key="2">
    <source>
        <dbReference type="ARBA" id="ARBA00001604"/>
    </source>
</evidence>
<dbReference type="GO" id="GO:0005509">
    <property type="term" value="F:calcium ion binding"/>
    <property type="evidence" value="ECO:0007669"/>
    <property type="project" value="TreeGrafter"/>
</dbReference>
<keyword evidence="13 20" id="KW-0106">Calcium</keyword>
<evidence type="ECO:0000313" key="21">
    <source>
        <dbReference type="EMBL" id="SHO73184.1"/>
    </source>
</evidence>
<evidence type="ECO:0000256" key="7">
    <source>
        <dbReference type="ARBA" id="ARBA00013278"/>
    </source>
</evidence>
<dbReference type="GO" id="GO:0016042">
    <property type="term" value="P:lipid catabolic process"/>
    <property type="evidence" value="ECO:0007669"/>
    <property type="project" value="UniProtKB-KW"/>
</dbReference>
<feature type="binding site" description="in dimeric form" evidence="20">
    <location>
        <position position="178"/>
    </location>
    <ligand>
        <name>Ca(2+)</name>
        <dbReference type="ChEBI" id="CHEBI:29108"/>
        <label>1</label>
    </ligand>
</feature>
<dbReference type="Pfam" id="PF02253">
    <property type="entry name" value="PLA1"/>
    <property type="match status" value="1"/>
</dbReference>
<keyword evidence="14" id="KW-0442">Lipid degradation</keyword>
<organism evidence="21 22">
    <name type="scientific">Flavobacterium cucumis</name>
    <dbReference type="NCBI Taxonomy" id="416016"/>
    <lineage>
        <taxon>Bacteria</taxon>
        <taxon>Pseudomonadati</taxon>
        <taxon>Bacteroidota</taxon>
        <taxon>Flavobacteriia</taxon>
        <taxon>Flavobacteriales</taxon>
        <taxon>Flavobacteriaceae</taxon>
        <taxon>Flavobacterium</taxon>
    </lineage>
</organism>
<feature type="binding site" description="in dimeric form" evidence="20">
    <location>
        <position position="210"/>
    </location>
    <ligand>
        <name>Ca(2+)</name>
        <dbReference type="ChEBI" id="CHEBI:29108"/>
        <label>1</label>
    </ligand>
</feature>
<dbReference type="GO" id="GO:0004623">
    <property type="term" value="F:phospholipase A2 activity"/>
    <property type="evidence" value="ECO:0007669"/>
    <property type="project" value="UniProtKB-EC"/>
</dbReference>
<feature type="active site" description="Nucleophile" evidence="19">
    <location>
        <position position="170"/>
    </location>
</feature>
<feature type="binding site" description="in dimeric form" evidence="20">
    <location>
        <position position="132"/>
    </location>
    <ligand>
        <name>Ca(2+)</name>
        <dbReference type="ChEBI" id="CHEBI:29108"/>
        <label>1</label>
    </ligand>
</feature>
<evidence type="ECO:0000256" key="13">
    <source>
        <dbReference type="ARBA" id="ARBA00022837"/>
    </source>
</evidence>
<feature type="active site" description="Proton acceptor" evidence="19">
    <location>
        <position position="168"/>
    </location>
</feature>
<sequence>MKKIIVGITSFLTFGLESYAQKKTVDTLDIIRKTYDQLWELGENNQKGTFRLISYKPIYVTAGRVSSNPNEKPTSENPSYAANEAEEFNKVEAKFQLSFKTKIIQGLFWNKGDFWIGYTQKAHWQVYNKKISRAFREINYEPEIIFRYPVKMKVFNGEFKSIGFAFNHQSNGRDLPLSRSWNRIIFHIGYEIDNWIITLNPWIRSSDSDDENPNITKYIGNGEINVSYNYNRHEFYAIGTHPFDRWRGGSIQLNYVFPIKGHLRGHVQFFNGYGETMIDYNHKQTTIGVGVSFANW</sequence>
<evidence type="ECO:0000256" key="19">
    <source>
        <dbReference type="PIRSR" id="PIRSR603187-1"/>
    </source>
</evidence>
<evidence type="ECO:0000256" key="20">
    <source>
        <dbReference type="PIRSR" id="PIRSR603187-2"/>
    </source>
</evidence>
<keyword evidence="16" id="KW-0472">Membrane</keyword>
<evidence type="ECO:0000256" key="1">
    <source>
        <dbReference type="ARBA" id="ARBA00000111"/>
    </source>
</evidence>
<dbReference type="Proteomes" id="UP000184611">
    <property type="component" value="Unassembled WGS sequence"/>
</dbReference>
<dbReference type="GO" id="GO:0009279">
    <property type="term" value="C:cell outer membrane"/>
    <property type="evidence" value="ECO:0007669"/>
    <property type="project" value="UniProtKB-SubCell"/>
</dbReference>
<dbReference type="EC" id="3.1.1.4" evidence="7"/>
<evidence type="ECO:0000256" key="16">
    <source>
        <dbReference type="ARBA" id="ARBA00023136"/>
    </source>
</evidence>
<dbReference type="InterPro" id="IPR003187">
    <property type="entry name" value="PLipase_A1"/>
</dbReference>
<comment type="catalytic activity">
    <reaction evidence="2">
        <text>a 1,2-diacyl-sn-glycero-3-phosphocholine + H2O = a 1-acyl-sn-glycero-3-phosphocholine + a fatty acid + H(+)</text>
        <dbReference type="Rhea" id="RHEA:15801"/>
        <dbReference type="ChEBI" id="CHEBI:15377"/>
        <dbReference type="ChEBI" id="CHEBI:15378"/>
        <dbReference type="ChEBI" id="CHEBI:28868"/>
        <dbReference type="ChEBI" id="CHEBI:57643"/>
        <dbReference type="ChEBI" id="CHEBI:58168"/>
        <dbReference type="EC" id="3.1.1.4"/>
    </reaction>
</comment>
<dbReference type="SUPFAM" id="SSF56931">
    <property type="entry name" value="Outer membrane phospholipase A (OMPLA)"/>
    <property type="match status" value="1"/>
</dbReference>
<evidence type="ECO:0000256" key="11">
    <source>
        <dbReference type="ARBA" id="ARBA00022729"/>
    </source>
</evidence>
<feature type="binding site" description="in dimeric form" evidence="20">
    <location>
        <position position="173"/>
    </location>
    <ligand>
        <name>Ca(2+)</name>
        <dbReference type="ChEBI" id="CHEBI:29108"/>
        <label>1</label>
    </ligand>
</feature>
<keyword evidence="10 20" id="KW-0479">Metal-binding</keyword>
<evidence type="ECO:0000256" key="12">
    <source>
        <dbReference type="ARBA" id="ARBA00022801"/>
    </source>
</evidence>
<evidence type="ECO:0000256" key="6">
    <source>
        <dbReference type="ARBA" id="ARBA00013179"/>
    </source>
</evidence>
<keyword evidence="11" id="KW-0732">Signal</keyword>
<evidence type="ECO:0000256" key="4">
    <source>
        <dbReference type="ARBA" id="ARBA00010525"/>
    </source>
</evidence>